<evidence type="ECO:0000313" key="1">
    <source>
        <dbReference type="EMBL" id="KAI4307981.1"/>
    </source>
</evidence>
<evidence type="ECO:0000313" key="2">
    <source>
        <dbReference type="Proteomes" id="UP000828941"/>
    </source>
</evidence>
<keyword evidence="2" id="KW-1185">Reference proteome</keyword>
<dbReference type="EMBL" id="CM039437">
    <property type="protein sequence ID" value="KAI4307981.1"/>
    <property type="molecule type" value="Genomic_DNA"/>
</dbReference>
<dbReference type="Proteomes" id="UP000828941">
    <property type="component" value="Chromosome 12"/>
</dbReference>
<accession>A0ACB9LES7</accession>
<organism evidence="1 2">
    <name type="scientific">Bauhinia variegata</name>
    <name type="common">Purple orchid tree</name>
    <name type="synonym">Phanera variegata</name>
    <dbReference type="NCBI Taxonomy" id="167791"/>
    <lineage>
        <taxon>Eukaryota</taxon>
        <taxon>Viridiplantae</taxon>
        <taxon>Streptophyta</taxon>
        <taxon>Embryophyta</taxon>
        <taxon>Tracheophyta</taxon>
        <taxon>Spermatophyta</taxon>
        <taxon>Magnoliopsida</taxon>
        <taxon>eudicotyledons</taxon>
        <taxon>Gunneridae</taxon>
        <taxon>Pentapetalae</taxon>
        <taxon>rosids</taxon>
        <taxon>fabids</taxon>
        <taxon>Fabales</taxon>
        <taxon>Fabaceae</taxon>
        <taxon>Cercidoideae</taxon>
        <taxon>Cercideae</taxon>
        <taxon>Bauhiniinae</taxon>
        <taxon>Bauhinia</taxon>
    </lineage>
</organism>
<protein>
    <submittedName>
        <fullName evidence="1">Uncharacterized protein</fullName>
    </submittedName>
</protein>
<gene>
    <name evidence="1" type="ORF">L6164_031102</name>
</gene>
<sequence length="945" mass="105384">MDLEVVGRHALLFDDDANAAFVYSSKALVEWNSLLIDRYDVRHLLPGHLPPRLKRRPVHQLDAAAASLEADLDYERFLDLLSSPSDEHEQDKEQGPINSGGYNAVAFSYGNPEESAKIEDHDSRSGFHPDFPVPESLCQNLMLGAEMEFFYSRLPLTGTLCPFDIMTKGRAEFCFLVFMFFQVYLRFYCVYLPPNEKVHQIIARTALFVSKNGGQSEIILRVKQGDNPTFGFLMPDHHLYPYFRFLVDHQEILKPGVDKNRSQDTDQTGGALSLLGSAYGYGEDDDGATENTTESRKNESEETVEAFTTASQGLGQAESSLDATKKDGGISKDPISPLKEKGPVIKRNHSISSVKNTSTGRAKKSGSVNSLSNVADKSQTSLSSTSKIELPILVPTSEMKRVIEKIVEFIVKNGREFETVLAEQDRAHGRFPFLLSSNLYHPYYLKGLQNAQESKLHGKGFLLEKHDSLGRLGDKKSAVHKEKDNRSFGSVGSDIPYDTDRKEKFKMVIGKSKKDGQEPTSKDNQPQAGVIVDAAAAVAILQAATRGIRNPSLEIFAKTSSGNGEGPSSDGDRLASLSLHSSQPQQSTEASVSVPVAKIIAQTAAIAAAGEADSSEASMTREQKLKAERLKRAKMFAAMIKGGAAPLKSEPLRGLSVEPPGSGVSGSGAETGNLAGKEREGSSVPFGADNSDKSQKSELKPSFNDEWRSKRRYRSRSRRHEEELEEEGEDKSDHKHPRKKHRSHRSRSKRQEEKEEEEKGEDRRDHKHSRKKHRSHRSSHSSPERHKHKKRHSSSKDEDSTKRKRHDSSSDDEHQQSRHRYEYDSSSDEKHFSSRHRHRESSLSDDEPRHSRRRHKHYSSSDDEHGRQRSSTKHKSSSYAERETDLEGEKSDQSKASRGVGASREASVELSKSSDNVRAPSQPSETTLVSDELRAKIRAMLMATL</sequence>
<proteinExistence type="predicted"/>
<name>A0ACB9LES7_BAUVA</name>
<comment type="caution">
    <text evidence="1">The sequence shown here is derived from an EMBL/GenBank/DDBJ whole genome shotgun (WGS) entry which is preliminary data.</text>
</comment>
<reference evidence="1 2" key="1">
    <citation type="journal article" date="2022" name="DNA Res.">
        <title>Chromosomal-level genome assembly of the orchid tree Bauhinia variegata (Leguminosae; Cercidoideae) supports the allotetraploid origin hypothesis of Bauhinia.</title>
        <authorList>
            <person name="Zhong Y."/>
            <person name="Chen Y."/>
            <person name="Zheng D."/>
            <person name="Pang J."/>
            <person name="Liu Y."/>
            <person name="Luo S."/>
            <person name="Meng S."/>
            <person name="Qian L."/>
            <person name="Wei D."/>
            <person name="Dai S."/>
            <person name="Zhou R."/>
        </authorList>
    </citation>
    <scope>NUCLEOTIDE SEQUENCE [LARGE SCALE GENOMIC DNA]</scope>
    <source>
        <strain evidence="1">BV-YZ2020</strain>
    </source>
</reference>